<dbReference type="Proteomes" id="UP000092840">
    <property type="component" value="Unassembled WGS sequence"/>
</dbReference>
<proteinExistence type="predicted"/>
<keyword evidence="1" id="KW-0812">Transmembrane</keyword>
<evidence type="ECO:0000313" key="3">
    <source>
        <dbReference type="EMBL" id="SBT22706.1"/>
    </source>
</evidence>
<reference evidence="2 5" key="1">
    <citation type="submission" date="2016-06" db="EMBL/GenBank/DDBJ databases">
        <authorList>
            <person name="Kjaerup R.B."/>
            <person name="Dalgaard T.S."/>
            <person name="Juul-Madsen H.R."/>
        </authorList>
    </citation>
    <scope>NUCLEOTIDE SEQUENCE [LARGE SCALE GENOMIC DNA]</scope>
    <source>
        <strain evidence="2 5">CECT 5115</strain>
    </source>
</reference>
<feature type="transmembrane region" description="Helical" evidence="1">
    <location>
        <begin position="62"/>
        <end position="81"/>
    </location>
</feature>
<organism evidence="2 5">
    <name type="scientific">Marinomonas gallaica</name>
    <dbReference type="NCBI Taxonomy" id="1806667"/>
    <lineage>
        <taxon>Bacteria</taxon>
        <taxon>Pseudomonadati</taxon>
        <taxon>Pseudomonadota</taxon>
        <taxon>Gammaproteobacteria</taxon>
        <taxon>Oceanospirillales</taxon>
        <taxon>Oceanospirillaceae</taxon>
        <taxon>Marinomonas</taxon>
    </lineage>
</organism>
<reference evidence="3 4" key="2">
    <citation type="submission" date="2016-06" db="EMBL/GenBank/DDBJ databases">
        <authorList>
            <person name="Rodrigo-Torres L."/>
            <person name="Arahal D.R."/>
        </authorList>
    </citation>
    <scope>NUCLEOTIDE SEQUENCE [LARGE SCALE GENOMIC DNA]</scope>
    <source>
        <strain evidence="3 4">CECT 5116</strain>
    </source>
</reference>
<gene>
    <name evidence="2" type="ORF">MGA5115_03447</name>
    <name evidence="3" type="ORF">MGA5116_03330</name>
</gene>
<evidence type="ECO:0000313" key="2">
    <source>
        <dbReference type="EMBL" id="SBT19285.1"/>
    </source>
</evidence>
<protein>
    <submittedName>
        <fullName evidence="2">Uncharacterized protein</fullName>
    </submittedName>
</protein>
<evidence type="ECO:0000256" key="1">
    <source>
        <dbReference type="SAM" id="Phobius"/>
    </source>
</evidence>
<dbReference type="Proteomes" id="UP000092871">
    <property type="component" value="Unassembled WGS sequence"/>
</dbReference>
<dbReference type="EMBL" id="FLRB01000028">
    <property type="protein sequence ID" value="SBT22706.1"/>
    <property type="molecule type" value="Genomic_DNA"/>
</dbReference>
<keyword evidence="1" id="KW-1133">Transmembrane helix</keyword>
<sequence length="98" mass="11033">MLAVYVIDLLIGVQMRKNSVKRYQDRKVPLAYALVDLFLPGTLLFLLVLMSGSGTWASEYHWMSILSGIFLVACIGIQGGYSRYNERAFAKKLQVTTL</sequence>
<keyword evidence="1" id="KW-0472">Membrane</keyword>
<name>A0A1C3JVX1_9GAMM</name>
<dbReference type="EMBL" id="FLRA01000033">
    <property type="protein sequence ID" value="SBT19285.1"/>
    <property type="molecule type" value="Genomic_DNA"/>
</dbReference>
<evidence type="ECO:0000313" key="4">
    <source>
        <dbReference type="Proteomes" id="UP000092840"/>
    </source>
</evidence>
<accession>A0A1C3JVX1</accession>
<evidence type="ECO:0000313" key="5">
    <source>
        <dbReference type="Proteomes" id="UP000092871"/>
    </source>
</evidence>
<feature type="transmembrane region" description="Helical" evidence="1">
    <location>
        <begin position="30"/>
        <end position="50"/>
    </location>
</feature>
<keyword evidence="4" id="KW-1185">Reference proteome</keyword>
<dbReference type="AlphaFoldDB" id="A0A1C3JVX1"/>